<dbReference type="Proteomes" id="UP001610335">
    <property type="component" value="Unassembled WGS sequence"/>
</dbReference>
<keyword evidence="2" id="KW-1185">Reference proteome</keyword>
<comment type="caution">
    <text evidence="1">The sequence shown here is derived from an EMBL/GenBank/DDBJ whole genome shotgun (WGS) entry which is preliminary data.</text>
</comment>
<gene>
    <name evidence="1" type="ORF">BDW59DRAFT_157002</name>
</gene>
<evidence type="ECO:0000313" key="1">
    <source>
        <dbReference type="EMBL" id="KAL2832855.1"/>
    </source>
</evidence>
<organism evidence="1 2">
    <name type="scientific">Aspergillus cavernicola</name>
    <dbReference type="NCBI Taxonomy" id="176166"/>
    <lineage>
        <taxon>Eukaryota</taxon>
        <taxon>Fungi</taxon>
        <taxon>Dikarya</taxon>
        <taxon>Ascomycota</taxon>
        <taxon>Pezizomycotina</taxon>
        <taxon>Eurotiomycetes</taxon>
        <taxon>Eurotiomycetidae</taxon>
        <taxon>Eurotiales</taxon>
        <taxon>Aspergillaceae</taxon>
        <taxon>Aspergillus</taxon>
        <taxon>Aspergillus subgen. Nidulantes</taxon>
    </lineage>
</organism>
<proteinExistence type="predicted"/>
<accession>A0ABR4IYK4</accession>
<dbReference type="EMBL" id="JBFXLS010000005">
    <property type="protein sequence ID" value="KAL2832855.1"/>
    <property type="molecule type" value="Genomic_DNA"/>
</dbReference>
<name>A0ABR4IYK4_9EURO</name>
<evidence type="ECO:0000313" key="2">
    <source>
        <dbReference type="Proteomes" id="UP001610335"/>
    </source>
</evidence>
<sequence length="151" mass="18147">MCHFWQAKYLCACIHDEWYTECKYLHHAKHPDYPTPGTRCIRRQIFIYHDIFSFCEECYGELDRRIKRDGVKNVLTSGDTYPVADKLGMLIVLIGDRWERWKVFRRRREGDGWFGWDTYRECGGVVLPLTKMDLRNKTKKAEEGQAAWKYR</sequence>
<protein>
    <submittedName>
        <fullName evidence="1">Uncharacterized protein</fullName>
    </submittedName>
</protein>
<reference evidence="1 2" key="1">
    <citation type="submission" date="2024-07" db="EMBL/GenBank/DDBJ databases">
        <title>Section-level genome sequencing and comparative genomics of Aspergillus sections Usti and Cavernicolus.</title>
        <authorList>
            <consortium name="Lawrence Berkeley National Laboratory"/>
            <person name="Nybo J.L."/>
            <person name="Vesth T.C."/>
            <person name="Theobald S."/>
            <person name="Frisvad J.C."/>
            <person name="Larsen T.O."/>
            <person name="Kjaerboelling I."/>
            <person name="Rothschild-Mancinelli K."/>
            <person name="Lyhne E.K."/>
            <person name="Kogle M.E."/>
            <person name="Barry K."/>
            <person name="Clum A."/>
            <person name="Na H."/>
            <person name="Ledsgaard L."/>
            <person name="Lin J."/>
            <person name="Lipzen A."/>
            <person name="Kuo A."/>
            <person name="Riley R."/>
            <person name="Mondo S."/>
            <person name="LaButti K."/>
            <person name="Haridas S."/>
            <person name="Pangalinan J."/>
            <person name="Salamov A.A."/>
            <person name="Simmons B.A."/>
            <person name="Magnuson J.K."/>
            <person name="Chen J."/>
            <person name="Drula E."/>
            <person name="Henrissat B."/>
            <person name="Wiebenga A."/>
            <person name="Lubbers R.J."/>
            <person name="Gomes A.C."/>
            <person name="Makela M.R."/>
            <person name="Stajich J."/>
            <person name="Grigoriev I.V."/>
            <person name="Mortensen U.H."/>
            <person name="De vries R.P."/>
            <person name="Baker S.E."/>
            <person name="Andersen M.R."/>
        </authorList>
    </citation>
    <scope>NUCLEOTIDE SEQUENCE [LARGE SCALE GENOMIC DNA]</scope>
    <source>
        <strain evidence="1 2">CBS 600.67</strain>
    </source>
</reference>